<keyword evidence="3" id="KW-1185">Reference proteome</keyword>
<reference evidence="3" key="1">
    <citation type="submission" date="2016-09" db="EMBL/GenBank/DDBJ databases">
        <authorList>
            <person name="Gulvik C.A."/>
        </authorList>
    </citation>
    <scope>NUCLEOTIDE SEQUENCE [LARGE SCALE GENOMIC DNA]</scope>
    <source>
        <strain evidence="3">LMG 26306</strain>
    </source>
</reference>
<dbReference type="InterPro" id="IPR041531">
    <property type="entry name" value="BppU_IgG"/>
</dbReference>
<protein>
    <recommendedName>
        <fullName evidence="1">Baseplate upper protein immunoglobulin like domain-containing protein</fullName>
    </recommendedName>
</protein>
<evidence type="ECO:0000259" key="1">
    <source>
        <dbReference type="Pfam" id="PF18667"/>
    </source>
</evidence>
<dbReference type="Gene3D" id="2.60.40.3320">
    <property type="match status" value="1"/>
</dbReference>
<proteinExistence type="predicted"/>
<dbReference type="STRING" id="903983.BCR23_05680"/>
<accession>A0A1E5GVQ9</accession>
<dbReference type="EMBL" id="MIKB01000013">
    <property type="protein sequence ID" value="OEG16380.1"/>
    <property type="molecule type" value="Genomic_DNA"/>
</dbReference>
<sequence>MSEQKFYDTQPTGENHEVDYKDPTDVEEIEEAIKFGVIDPLTQKYALWVRTKMWRRHVRESIARISEYSSVLFNRIKEIAEKTEKRQTQVEQRQTKIEDQFRDVQQNATVDSEVINARNSDIYGKFPVLDDRLENIEQLLVKFLPVGFDVTINHELGLQPEINVRTWTHGIGVMKLGTEPEGLFGGSASQSIPSQVTHIDSRTSIISLPIDYKTDAKMIMLDDLHYLIIDEDNLRSIIFELRR</sequence>
<gene>
    <name evidence="2" type="ORF">BCR23_05680</name>
</gene>
<evidence type="ECO:0000313" key="2">
    <source>
        <dbReference type="EMBL" id="OEG16380.1"/>
    </source>
</evidence>
<dbReference type="RefSeq" id="WP_069634833.1">
    <property type="nucleotide sequence ID" value="NZ_JXKZ01000015.1"/>
</dbReference>
<feature type="domain" description="Baseplate upper protein immunoglobulin like" evidence="1">
    <location>
        <begin position="147"/>
        <end position="231"/>
    </location>
</feature>
<dbReference type="Proteomes" id="UP000094764">
    <property type="component" value="Unassembled WGS sequence"/>
</dbReference>
<organism evidence="2 3">
    <name type="scientific">Enterococcus quebecensis</name>
    <dbReference type="NCBI Taxonomy" id="903983"/>
    <lineage>
        <taxon>Bacteria</taxon>
        <taxon>Bacillati</taxon>
        <taxon>Bacillota</taxon>
        <taxon>Bacilli</taxon>
        <taxon>Lactobacillales</taxon>
        <taxon>Enterococcaceae</taxon>
        <taxon>Enterococcus</taxon>
    </lineage>
</organism>
<dbReference type="AlphaFoldDB" id="A0A1E5GVQ9"/>
<dbReference type="OrthoDB" id="2151928at2"/>
<evidence type="ECO:0000313" key="3">
    <source>
        <dbReference type="Proteomes" id="UP000094764"/>
    </source>
</evidence>
<name>A0A1E5GVQ9_9ENTE</name>
<dbReference type="Pfam" id="PF18667">
    <property type="entry name" value="BppU_IgG"/>
    <property type="match status" value="1"/>
</dbReference>
<comment type="caution">
    <text evidence="2">The sequence shown here is derived from an EMBL/GenBank/DDBJ whole genome shotgun (WGS) entry which is preliminary data.</text>
</comment>